<accession>A0A173RCD1</accession>
<keyword evidence="2 6" id="KW-0597">Phosphoprotein</keyword>
<name>A0A173RCD1_EUBRA</name>
<keyword evidence="4 6" id="KW-0288">FMN</keyword>
<dbReference type="SMART" id="SM00900">
    <property type="entry name" value="FMN_bind"/>
    <property type="match status" value="1"/>
</dbReference>
<comment type="subunit">
    <text evidence="6">The complex is composed of six subunits: RnfA, RnfB, RnfC, RnfD, RnfE and RnfG.</text>
</comment>
<keyword evidence="1 6" id="KW-0813">Transport</keyword>
<dbReference type="GO" id="GO:0022900">
    <property type="term" value="P:electron transport chain"/>
    <property type="evidence" value="ECO:0007669"/>
    <property type="project" value="UniProtKB-UniRule"/>
</dbReference>
<protein>
    <recommendedName>
        <fullName evidence="6">Ion-translocating oxidoreductase complex subunit G</fullName>
        <ecNumber evidence="6">7.-.-.-</ecNumber>
    </recommendedName>
    <alternativeName>
        <fullName evidence="6">Rnf electron transport complex subunit G</fullName>
    </alternativeName>
</protein>
<proteinExistence type="inferred from homology"/>
<gene>
    <name evidence="6" type="primary">rnfG</name>
    <name evidence="8" type="ORF">ERS852448_00325</name>
</gene>
<keyword evidence="6" id="KW-0812">Transmembrane</keyword>
<dbReference type="AlphaFoldDB" id="A0A173RCD1"/>
<evidence type="ECO:0000256" key="2">
    <source>
        <dbReference type="ARBA" id="ARBA00022553"/>
    </source>
</evidence>
<keyword evidence="3 6" id="KW-0285">Flavoprotein</keyword>
<sequence length="200" mass="20670">MNGKIIKDALILFLITVIAGLGLGAVYGITKAPIEKANYNIQQNAYRTVFPDADAFNDMDGFDSEKATEAAVAAGYADDTIENCVVAVDASGAELGYVISVTDPNSYGGDVTLSIGVTNDGTLNGYSITTINDTAGLGMKAKEDSFSSQFAGKQVESFEVTKTGATSDNQIDAISGATITSSAVTSAVNAGLAYYRSLAQ</sequence>
<evidence type="ECO:0000256" key="4">
    <source>
        <dbReference type="ARBA" id="ARBA00022643"/>
    </source>
</evidence>
<evidence type="ECO:0000313" key="8">
    <source>
        <dbReference type="EMBL" id="CUM75573.1"/>
    </source>
</evidence>
<keyword evidence="6" id="KW-0472">Membrane</keyword>
<comment type="subcellular location">
    <subcellularLocation>
        <location evidence="6">Cell membrane</location>
        <topology evidence="6">Single-pass membrane protein</topology>
    </subcellularLocation>
</comment>
<dbReference type="HAMAP" id="MF_00479">
    <property type="entry name" value="RsxG_RnfG"/>
    <property type="match status" value="1"/>
</dbReference>
<comment type="function">
    <text evidence="6">Part of a membrane-bound complex that couples electron transfer with translocation of ions across the membrane.</text>
</comment>
<organism evidence="8 9">
    <name type="scientific">Eubacterium ramulus</name>
    <dbReference type="NCBI Taxonomy" id="39490"/>
    <lineage>
        <taxon>Bacteria</taxon>
        <taxon>Bacillati</taxon>
        <taxon>Bacillota</taxon>
        <taxon>Clostridia</taxon>
        <taxon>Eubacteriales</taxon>
        <taxon>Eubacteriaceae</taxon>
        <taxon>Eubacterium</taxon>
    </lineage>
</organism>
<comment type="cofactor">
    <cofactor evidence="6">
        <name>FMN</name>
        <dbReference type="ChEBI" id="CHEBI:58210"/>
    </cofactor>
</comment>
<keyword evidence="6" id="KW-1003">Cell membrane</keyword>
<dbReference type="GeneID" id="97391003"/>
<dbReference type="OrthoDB" id="9787579at2"/>
<reference evidence="8 9" key="1">
    <citation type="submission" date="2015-09" db="EMBL/GenBank/DDBJ databases">
        <authorList>
            <consortium name="Pathogen Informatics"/>
        </authorList>
    </citation>
    <scope>NUCLEOTIDE SEQUENCE [LARGE SCALE GENOMIC DNA]</scope>
    <source>
        <strain evidence="8 9">2789STDY5608891</strain>
    </source>
</reference>
<keyword evidence="6" id="KW-1133">Transmembrane helix</keyword>
<evidence type="ECO:0000256" key="1">
    <source>
        <dbReference type="ARBA" id="ARBA00022448"/>
    </source>
</evidence>
<dbReference type="PIRSF" id="PIRSF006091">
    <property type="entry name" value="E_trnsport_RnfG"/>
    <property type="match status" value="1"/>
</dbReference>
<dbReference type="Gene3D" id="3.90.1010.20">
    <property type="match status" value="1"/>
</dbReference>
<feature type="domain" description="FMN-binding" evidence="7">
    <location>
        <begin position="106"/>
        <end position="195"/>
    </location>
</feature>
<dbReference type="Proteomes" id="UP000095492">
    <property type="component" value="Unassembled WGS sequence"/>
</dbReference>
<dbReference type="GO" id="GO:0005886">
    <property type="term" value="C:plasma membrane"/>
    <property type="evidence" value="ECO:0007669"/>
    <property type="project" value="UniProtKB-SubCell"/>
</dbReference>
<dbReference type="GO" id="GO:0010181">
    <property type="term" value="F:FMN binding"/>
    <property type="evidence" value="ECO:0007669"/>
    <property type="project" value="InterPro"/>
</dbReference>
<dbReference type="PANTHER" id="PTHR36118:SF1">
    <property type="entry name" value="ION-TRANSLOCATING OXIDOREDUCTASE COMPLEX SUBUNIT G"/>
    <property type="match status" value="1"/>
</dbReference>
<evidence type="ECO:0000256" key="5">
    <source>
        <dbReference type="ARBA" id="ARBA00022982"/>
    </source>
</evidence>
<dbReference type="InterPro" id="IPR010209">
    <property type="entry name" value="Ion_transpt_RnfG/RsxG"/>
</dbReference>
<comment type="similarity">
    <text evidence="6">Belongs to the RnfG family.</text>
</comment>
<dbReference type="InterPro" id="IPR007329">
    <property type="entry name" value="FMN-bd"/>
</dbReference>
<dbReference type="EMBL" id="CYYA01000002">
    <property type="protein sequence ID" value="CUM75573.1"/>
    <property type="molecule type" value="Genomic_DNA"/>
</dbReference>
<dbReference type="RefSeq" id="WP_022036738.1">
    <property type="nucleotide sequence ID" value="NZ_CBCTYR010000002.1"/>
</dbReference>
<dbReference type="STRING" id="39490.ERS852448_00325"/>
<dbReference type="NCBIfam" id="TIGR01947">
    <property type="entry name" value="rnfG"/>
    <property type="match status" value="1"/>
</dbReference>
<dbReference type="EC" id="7.-.-.-" evidence="6"/>
<evidence type="ECO:0000256" key="3">
    <source>
        <dbReference type="ARBA" id="ARBA00022630"/>
    </source>
</evidence>
<dbReference type="PANTHER" id="PTHR36118">
    <property type="entry name" value="ION-TRANSLOCATING OXIDOREDUCTASE COMPLEX SUBUNIT G"/>
    <property type="match status" value="1"/>
</dbReference>
<evidence type="ECO:0000256" key="6">
    <source>
        <dbReference type="HAMAP-Rule" id="MF_00479"/>
    </source>
</evidence>
<keyword evidence="6" id="KW-1278">Translocase</keyword>
<dbReference type="GO" id="GO:0009055">
    <property type="term" value="F:electron transfer activity"/>
    <property type="evidence" value="ECO:0007669"/>
    <property type="project" value="InterPro"/>
</dbReference>
<dbReference type="Pfam" id="PF04205">
    <property type="entry name" value="FMN_bind"/>
    <property type="match status" value="1"/>
</dbReference>
<evidence type="ECO:0000313" key="9">
    <source>
        <dbReference type="Proteomes" id="UP000095492"/>
    </source>
</evidence>
<keyword evidence="5 6" id="KW-0249">Electron transport</keyword>
<feature type="modified residue" description="FMN phosphoryl threonine" evidence="6">
    <location>
        <position position="178"/>
    </location>
</feature>
<evidence type="ECO:0000259" key="7">
    <source>
        <dbReference type="SMART" id="SM00900"/>
    </source>
</evidence>